<dbReference type="RefSeq" id="WP_296938505.1">
    <property type="nucleotide sequence ID" value="NZ_LT599032.1"/>
</dbReference>
<accession>A0A212IZA0</accession>
<reference evidence="2" key="1">
    <citation type="submission" date="2016-04" db="EMBL/GenBank/DDBJ databases">
        <authorList>
            <person name="Evans L.H."/>
            <person name="Alamgir A."/>
            <person name="Owens N."/>
            <person name="Weber N.D."/>
            <person name="Virtaneva K."/>
            <person name="Barbian K."/>
            <person name="Babar A."/>
            <person name="Rosenke K."/>
        </authorList>
    </citation>
    <scope>NUCLEOTIDE SEQUENCE</scope>
    <source>
        <strain evidence="2">86-1</strain>
    </source>
</reference>
<dbReference type="AlphaFoldDB" id="A0A212IZA0"/>
<organism evidence="2">
    <name type="scientific">uncultured Dysgonomonas sp</name>
    <dbReference type="NCBI Taxonomy" id="206096"/>
    <lineage>
        <taxon>Bacteria</taxon>
        <taxon>Pseudomonadati</taxon>
        <taxon>Bacteroidota</taxon>
        <taxon>Bacteroidia</taxon>
        <taxon>Bacteroidales</taxon>
        <taxon>Dysgonomonadaceae</taxon>
        <taxon>Dysgonomonas</taxon>
        <taxon>environmental samples</taxon>
    </lineage>
</organism>
<dbReference type="InterPro" id="IPR027417">
    <property type="entry name" value="P-loop_NTPase"/>
</dbReference>
<dbReference type="Pfam" id="PF13521">
    <property type="entry name" value="AAA_28"/>
    <property type="match status" value="1"/>
</dbReference>
<protein>
    <recommendedName>
        <fullName evidence="1">NadR/Ttd14 AAA domain-containing protein</fullName>
    </recommendedName>
</protein>
<sequence>MIVKNNFYIITGGPGSGKTTLLNELRKNGCNCVPETARNIIREQVEAGGRALPWGDTRAYSDLMLFRSVLDFINLKDREDIYFFDRGIPDTYGYEVLMGFNIGDVLKNAVEQYRYNPLVFILPPWREIYETDSERKQDFRTAIDTYKVMMEVYKDLGYIPVEVPLLPVSERADFVIRELK</sequence>
<dbReference type="Gene3D" id="3.40.50.300">
    <property type="entry name" value="P-loop containing nucleotide triphosphate hydrolases"/>
    <property type="match status" value="1"/>
</dbReference>
<gene>
    <name evidence="2" type="ORF">KL86DYS1_10609</name>
</gene>
<evidence type="ECO:0000313" key="2">
    <source>
        <dbReference type="EMBL" id="SBV92434.1"/>
    </source>
</evidence>
<proteinExistence type="predicted"/>
<feature type="domain" description="NadR/Ttd14 AAA" evidence="1">
    <location>
        <begin position="8"/>
        <end position="171"/>
    </location>
</feature>
<dbReference type="SUPFAM" id="SSF52540">
    <property type="entry name" value="P-loop containing nucleoside triphosphate hydrolases"/>
    <property type="match status" value="1"/>
</dbReference>
<evidence type="ECO:0000259" key="1">
    <source>
        <dbReference type="Pfam" id="PF13521"/>
    </source>
</evidence>
<name>A0A212IZA0_9BACT</name>
<dbReference type="EMBL" id="FLUM01000001">
    <property type="protein sequence ID" value="SBV92434.1"/>
    <property type="molecule type" value="Genomic_DNA"/>
</dbReference>
<dbReference type="InterPro" id="IPR038727">
    <property type="entry name" value="NadR/Ttd14_AAA_dom"/>
</dbReference>